<comment type="caution">
    <text evidence="3">The sequence shown here is derived from an EMBL/GenBank/DDBJ whole genome shotgun (WGS) entry which is preliminary data.</text>
</comment>
<evidence type="ECO:0000313" key="4">
    <source>
        <dbReference type="Proteomes" id="UP001594351"/>
    </source>
</evidence>
<evidence type="ECO:0000256" key="1">
    <source>
        <dbReference type="ARBA" id="ARBA00010272"/>
    </source>
</evidence>
<reference evidence="3 4" key="1">
    <citation type="submission" date="2024-09" db="EMBL/GenBank/DDBJ databases">
        <title>Laminarin stimulates single cell rates of sulfate reduction while oxygen inhibits transcriptomic activity in coastal marine sediment.</title>
        <authorList>
            <person name="Lindsay M."/>
            <person name="Orcutt B."/>
            <person name="Emerson D."/>
            <person name="Stepanauskas R."/>
            <person name="D'Angelo T."/>
        </authorList>
    </citation>
    <scope>NUCLEOTIDE SEQUENCE [LARGE SCALE GENOMIC DNA]</scope>
    <source>
        <strain evidence="3">SAG AM-311-K15</strain>
    </source>
</reference>
<dbReference type="SUPFAM" id="SSF89957">
    <property type="entry name" value="MTH1187/YkoF-like"/>
    <property type="match status" value="1"/>
</dbReference>
<gene>
    <name evidence="3" type="ORF">ACFL27_09845</name>
</gene>
<evidence type="ECO:0000259" key="2">
    <source>
        <dbReference type="Pfam" id="PF01910"/>
    </source>
</evidence>
<dbReference type="InterPro" id="IPR051614">
    <property type="entry name" value="UPF0045_domain"/>
</dbReference>
<accession>A0ABV6YWA2</accession>
<keyword evidence="4" id="KW-1185">Reference proteome</keyword>
<dbReference type="InterPro" id="IPR002767">
    <property type="entry name" value="Thiamine_BP"/>
</dbReference>
<protein>
    <submittedName>
        <fullName evidence="3">MTH1187 family thiamine-binding protein</fullName>
    </submittedName>
</protein>
<dbReference type="InterPro" id="IPR029756">
    <property type="entry name" value="MTH1187/YkoF-like"/>
</dbReference>
<feature type="domain" description="Thiamine-binding protein" evidence="2">
    <location>
        <begin position="5"/>
        <end position="95"/>
    </location>
</feature>
<dbReference type="EMBL" id="JBHPBY010000102">
    <property type="protein sequence ID" value="MFC1850480.1"/>
    <property type="molecule type" value="Genomic_DNA"/>
</dbReference>
<dbReference type="Gene3D" id="3.30.70.930">
    <property type="match status" value="1"/>
</dbReference>
<organism evidence="3 4">
    <name type="scientific">candidate division CSSED10-310 bacterium</name>
    <dbReference type="NCBI Taxonomy" id="2855610"/>
    <lineage>
        <taxon>Bacteria</taxon>
        <taxon>Bacteria division CSSED10-310</taxon>
    </lineage>
</organism>
<dbReference type="Pfam" id="PF01910">
    <property type="entry name" value="Thiamine_BP"/>
    <property type="match status" value="1"/>
</dbReference>
<dbReference type="PANTHER" id="PTHR33777:SF1">
    <property type="entry name" value="UPF0045 PROTEIN ECM15"/>
    <property type="match status" value="1"/>
</dbReference>
<dbReference type="NCBIfam" id="TIGR00106">
    <property type="entry name" value="MTH1187 family thiamine-binding protein"/>
    <property type="match status" value="1"/>
</dbReference>
<dbReference type="PANTHER" id="PTHR33777">
    <property type="entry name" value="UPF0045 PROTEIN ECM15"/>
    <property type="match status" value="1"/>
</dbReference>
<comment type="similarity">
    <text evidence="1">Belongs to the UPF0045 family.</text>
</comment>
<dbReference type="Proteomes" id="UP001594351">
    <property type="component" value="Unassembled WGS sequence"/>
</dbReference>
<name>A0ABV6YWA2_UNCC1</name>
<sequence length="102" mass="11245">MNVIVDFSLVPIGVGTSLSKYVAKCEQVLREAGLRINLHGYGTNIEGEWDEVMQAIKKCHTVVHDMGAPRISTIVKIGTRIDRKQTIQDKILSVEKKAGPSL</sequence>
<evidence type="ECO:0000313" key="3">
    <source>
        <dbReference type="EMBL" id="MFC1850480.1"/>
    </source>
</evidence>
<proteinExistence type="inferred from homology"/>